<keyword evidence="1" id="KW-1133">Transmembrane helix</keyword>
<sequence>MTSASETQPRTPIPRQSLVWGLTWPDDNDKTMLLLDKSFTRSREFTAPCCHLLGLSSILLIITTCVRSFLYISGFPLFL</sequence>
<accession>A0A2V5GTE9</accession>
<gene>
    <name evidence="2" type="ORF">BO99DRAFT_34825</name>
</gene>
<feature type="transmembrane region" description="Helical" evidence="1">
    <location>
        <begin position="49"/>
        <end position="72"/>
    </location>
</feature>
<name>A0A2V5GTE9_ASPV1</name>
<evidence type="ECO:0000313" key="2">
    <source>
        <dbReference type="EMBL" id="PYI14131.1"/>
    </source>
</evidence>
<evidence type="ECO:0000256" key="1">
    <source>
        <dbReference type="SAM" id="Phobius"/>
    </source>
</evidence>
<dbReference type="Proteomes" id="UP000249829">
    <property type="component" value="Unassembled WGS sequence"/>
</dbReference>
<proteinExistence type="predicted"/>
<protein>
    <submittedName>
        <fullName evidence="2">Uncharacterized protein</fullName>
    </submittedName>
</protein>
<dbReference type="AlphaFoldDB" id="A0A2V5GTE9"/>
<evidence type="ECO:0000313" key="3">
    <source>
        <dbReference type="Proteomes" id="UP000249829"/>
    </source>
</evidence>
<keyword evidence="1" id="KW-0812">Transmembrane</keyword>
<organism evidence="2 3">
    <name type="scientific">Aspergillus violaceofuscus (strain CBS 115571)</name>
    <dbReference type="NCBI Taxonomy" id="1450538"/>
    <lineage>
        <taxon>Eukaryota</taxon>
        <taxon>Fungi</taxon>
        <taxon>Dikarya</taxon>
        <taxon>Ascomycota</taxon>
        <taxon>Pezizomycotina</taxon>
        <taxon>Eurotiomycetes</taxon>
        <taxon>Eurotiomycetidae</taxon>
        <taxon>Eurotiales</taxon>
        <taxon>Aspergillaceae</taxon>
        <taxon>Aspergillus</taxon>
    </lineage>
</organism>
<keyword evidence="1" id="KW-0472">Membrane</keyword>
<dbReference type="EMBL" id="KZ825220">
    <property type="protein sequence ID" value="PYI14131.1"/>
    <property type="molecule type" value="Genomic_DNA"/>
</dbReference>
<reference evidence="2 3" key="1">
    <citation type="submission" date="2018-02" db="EMBL/GenBank/DDBJ databases">
        <title>The genomes of Aspergillus section Nigri reveals drivers in fungal speciation.</title>
        <authorList>
            <consortium name="DOE Joint Genome Institute"/>
            <person name="Vesth T.C."/>
            <person name="Nybo J."/>
            <person name="Theobald S."/>
            <person name="Brandl J."/>
            <person name="Frisvad J.C."/>
            <person name="Nielsen K.F."/>
            <person name="Lyhne E.K."/>
            <person name="Kogle M.E."/>
            <person name="Kuo A."/>
            <person name="Riley R."/>
            <person name="Clum A."/>
            <person name="Nolan M."/>
            <person name="Lipzen A."/>
            <person name="Salamov A."/>
            <person name="Henrissat B."/>
            <person name="Wiebenga A."/>
            <person name="De vries R.P."/>
            <person name="Grigoriev I.V."/>
            <person name="Mortensen U.H."/>
            <person name="Andersen M.R."/>
            <person name="Baker S.E."/>
        </authorList>
    </citation>
    <scope>NUCLEOTIDE SEQUENCE [LARGE SCALE GENOMIC DNA]</scope>
    <source>
        <strain evidence="2 3">CBS 115571</strain>
    </source>
</reference>
<keyword evidence="3" id="KW-1185">Reference proteome</keyword>